<evidence type="ECO:0000256" key="2">
    <source>
        <dbReference type="ARBA" id="ARBA00022679"/>
    </source>
</evidence>
<evidence type="ECO:0000256" key="5">
    <source>
        <dbReference type="ARBA" id="ARBA00022840"/>
    </source>
</evidence>
<proteinExistence type="predicted"/>
<dbReference type="Proteomes" id="UP001485043">
    <property type="component" value="Unassembled WGS sequence"/>
</dbReference>
<dbReference type="FunFam" id="1.10.510.10:FF:000624">
    <property type="entry name" value="Mitogen-activated protein kinase"/>
    <property type="match status" value="1"/>
</dbReference>
<dbReference type="PROSITE" id="PS00108">
    <property type="entry name" value="PROTEIN_KINASE_ST"/>
    <property type="match status" value="1"/>
</dbReference>
<dbReference type="SMART" id="SM00220">
    <property type="entry name" value="S_TKc"/>
    <property type="match status" value="1"/>
</dbReference>
<evidence type="ECO:0000259" key="6">
    <source>
        <dbReference type="PROSITE" id="PS50011"/>
    </source>
</evidence>
<dbReference type="PROSITE" id="PS50011">
    <property type="entry name" value="PROTEIN_KINASE_DOM"/>
    <property type="match status" value="1"/>
</dbReference>
<dbReference type="GO" id="GO:0004674">
    <property type="term" value="F:protein serine/threonine kinase activity"/>
    <property type="evidence" value="ECO:0007669"/>
    <property type="project" value="UniProtKB-KW"/>
</dbReference>
<keyword evidence="3" id="KW-0547">Nucleotide-binding</keyword>
<organism evidence="7 8">
    <name type="scientific">Apatococcus fuscideae</name>
    <dbReference type="NCBI Taxonomy" id="2026836"/>
    <lineage>
        <taxon>Eukaryota</taxon>
        <taxon>Viridiplantae</taxon>
        <taxon>Chlorophyta</taxon>
        <taxon>core chlorophytes</taxon>
        <taxon>Trebouxiophyceae</taxon>
        <taxon>Chlorellales</taxon>
        <taxon>Chlorellaceae</taxon>
        <taxon>Apatococcus</taxon>
    </lineage>
</organism>
<keyword evidence="2" id="KW-0808">Transferase</keyword>
<dbReference type="InterPro" id="IPR011009">
    <property type="entry name" value="Kinase-like_dom_sf"/>
</dbReference>
<keyword evidence="4" id="KW-0418">Kinase</keyword>
<dbReference type="InterPro" id="IPR050117">
    <property type="entry name" value="MAPK"/>
</dbReference>
<dbReference type="InterPro" id="IPR008271">
    <property type="entry name" value="Ser/Thr_kinase_AS"/>
</dbReference>
<dbReference type="InterPro" id="IPR000719">
    <property type="entry name" value="Prot_kinase_dom"/>
</dbReference>
<dbReference type="EMBL" id="JALJOV010000078">
    <property type="protein sequence ID" value="KAK9867572.1"/>
    <property type="molecule type" value="Genomic_DNA"/>
</dbReference>
<accession>A0AAW1TG73</accession>
<evidence type="ECO:0000256" key="1">
    <source>
        <dbReference type="ARBA" id="ARBA00022527"/>
    </source>
</evidence>
<name>A0AAW1TG73_9CHLO</name>
<keyword evidence="5" id="KW-0067">ATP-binding</keyword>
<feature type="domain" description="Protein kinase" evidence="6">
    <location>
        <begin position="1"/>
        <end position="180"/>
    </location>
</feature>
<evidence type="ECO:0000313" key="7">
    <source>
        <dbReference type="EMBL" id="KAK9867572.1"/>
    </source>
</evidence>
<keyword evidence="1" id="KW-0723">Serine/threonine-protein kinase</keyword>
<comment type="caution">
    <text evidence="7">The sequence shown here is derived from an EMBL/GenBank/DDBJ whole genome shotgun (WGS) entry which is preliminary data.</text>
</comment>
<dbReference type="SUPFAM" id="SSF56112">
    <property type="entry name" value="Protein kinase-like (PK-like)"/>
    <property type="match status" value="1"/>
</dbReference>
<dbReference type="Pfam" id="PF00069">
    <property type="entry name" value="Pkinase"/>
    <property type="match status" value="1"/>
</dbReference>
<sequence>MVQSTPGIFQWSREDFHEATTPVQRRRCNFDQPMVQNPPSKKFTEHFNRTPPVAETDFFSHQVGGTTFDCPVHLRPLKAIGKGAYGIVCLTEDVITRKKYFLYQILRGLKYIHSAHIIHRDLKPCNLLINSNCDLVICDFGLARSMYELDCLTEYVVTRWYRAPELLLSCDNYSGKIDLW</sequence>
<evidence type="ECO:0000256" key="3">
    <source>
        <dbReference type="ARBA" id="ARBA00022741"/>
    </source>
</evidence>
<dbReference type="PANTHER" id="PTHR24055">
    <property type="entry name" value="MITOGEN-ACTIVATED PROTEIN KINASE"/>
    <property type="match status" value="1"/>
</dbReference>
<gene>
    <name evidence="7" type="ORF">WJX84_009832</name>
</gene>
<evidence type="ECO:0000256" key="4">
    <source>
        <dbReference type="ARBA" id="ARBA00022777"/>
    </source>
</evidence>
<keyword evidence="8" id="KW-1185">Reference proteome</keyword>
<dbReference type="Gene3D" id="1.10.510.10">
    <property type="entry name" value="Transferase(Phosphotransferase) domain 1"/>
    <property type="match status" value="1"/>
</dbReference>
<dbReference type="AlphaFoldDB" id="A0AAW1TG73"/>
<reference evidence="7 8" key="1">
    <citation type="journal article" date="2024" name="Nat. Commun.">
        <title>Phylogenomics reveals the evolutionary origins of lichenization in chlorophyte algae.</title>
        <authorList>
            <person name="Puginier C."/>
            <person name="Libourel C."/>
            <person name="Otte J."/>
            <person name="Skaloud P."/>
            <person name="Haon M."/>
            <person name="Grisel S."/>
            <person name="Petersen M."/>
            <person name="Berrin J.G."/>
            <person name="Delaux P.M."/>
            <person name="Dal Grande F."/>
            <person name="Keller J."/>
        </authorList>
    </citation>
    <scope>NUCLEOTIDE SEQUENCE [LARGE SCALE GENOMIC DNA]</scope>
    <source>
        <strain evidence="7 8">SAG 2523</strain>
    </source>
</reference>
<protein>
    <recommendedName>
        <fullName evidence="6">Protein kinase domain-containing protein</fullName>
    </recommendedName>
</protein>
<evidence type="ECO:0000313" key="8">
    <source>
        <dbReference type="Proteomes" id="UP001485043"/>
    </source>
</evidence>
<dbReference type="GO" id="GO:0005524">
    <property type="term" value="F:ATP binding"/>
    <property type="evidence" value="ECO:0007669"/>
    <property type="project" value="UniProtKB-KW"/>
</dbReference>